<feature type="domain" description="Dynein heavy chain C-terminal" evidence="3">
    <location>
        <begin position="289"/>
        <end position="582"/>
    </location>
</feature>
<dbReference type="AlphaFoldDB" id="A0AAV7UGK2"/>
<dbReference type="Gene3D" id="3.10.490.20">
    <property type="match status" value="1"/>
</dbReference>
<dbReference type="Gene3D" id="3.40.50.300">
    <property type="entry name" value="P-loop containing nucleotide triphosphate hydrolases"/>
    <property type="match status" value="1"/>
</dbReference>
<feature type="domain" description="Dynein heavy chain region D6 P-loop" evidence="1">
    <location>
        <begin position="25"/>
        <end position="113"/>
    </location>
</feature>
<dbReference type="GO" id="GO:0030286">
    <property type="term" value="C:dynein complex"/>
    <property type="evidence" value="ECO:0007669"/>
    <property type="project" value="InterPro"/>
</dbReference>
<dbReference type="Pfam" id="PF18198">
    <property type="entry name" value="AAA_lid_11"/>
    <property type="match status" value="1"/>
</dbReference>
<dbReference type="FunFam" id="1.10.8.720:FF:000002">
    <property type="entry name" value="Dynein heavy chain 9, axonemal"/>
    <property type="match status" value="1"/>
</dbReference>
<sequence>MRVPGARFFSAAVIGNKLGFTIDLGKLHNISLGQGQEVIAEIAMEKASKEGHWVILQNIHLVAKWLSTLEKLLEKYSEESHSDYRVFMSAEPPPSPKEHIIPQGILENSIKITNEPPTGMRANLHSALDNFDQNILDQCTREQEFKTILFSLCYFHACVAERRKFGPQGWNKIYPFNFGDLTISVSVLYNYLEANAQIPWEDLRFLFGEIMYGGHITDDWDRRLCRSYLEEYLQPNQFDRKLALAPGFVIPSNLDYQGYHKYIDEMLPPESPTHYGLHPNAEIEFLTVTSDNLFRTLLELQSRESIVGEGATQTVEEKGKAVLDDILEKLPEEYNMSDITSKSAERTPYILVCFQECERMNILLNEIRRSLKELDLGLKGELAISSEMEQLQTALFFDNVPDTWMKLAYPSTYGLAQWYTDVLLRCRELDSWTQDLSLPSVVWISGFFNPQSFLTAVMQSLARKNEWPLDKMHLTVDVTKKYKEEFAQPAREGAYIYGLHMEGARWDFQSGHIAEARLKVSTPTMPVIFVRAIPNDRQDTRNIYECPVYKTKLRGSTYVWAFPLKTKERPAKWIIAGVALLLSV</sequence>
<dbReference type="Pfam" id="PF18199">
    <property type="entry name" value="Dynein_C"/>
    <property type="match status" value="1"/>
</dbReference>
<dbReference type="FunFam" id="3.10.490.20:FF:000002">
    <property type="entry name" value="Dynein axonemal heavy chain 17"/>
    <property type="match status" value="1"/>
</dbReference>
<gene>
    <name evidence="4" type="ORF">NDU88_004931</name>
</gene>
<protein>
    <submittedName>
        <fullName evidence="4">Uncharacterized protein</fullName>
    </submittedName>
</protein>
<dbReference type="GO" id="GO:0007018">
    <property type="term" value="P:microtubule-based movement"/>
    <property type="evidence" value="ECO:0007669"/>
    <property type="project" value="InterPro"/>
</dbReference>
<organism evidence="4 5">
    <name type="scientific">Pleurodeles waltl</name>
    <name type="common">Iberian ribbed newt</name>
    <dbReference type="NCBI Taxonomy" id="8319"/>
    <lineage>
        <taxon>Eukaryota</taxon>
        <taxon>Metazoa</taxon>
        <taxon>Chordata</taxon>
        <taxon>Craniata</taxon>
        <taxon>Vertebrata</taxon>
        <taxon>Euteleostomi</taxon>
        <taxon>Amphibia</taxon>
        <taxon>Batrachia</taxon>
        <taxon>Caudata</taxon>
        <taxon>Salamandroidea</taxon>
        <taxon>Salamandridae</taxon>
        <taxon>Pleurodelinae</taxon>
        <taxon>Pleurodeles</taxon>
    </lineage>
</organism>
<dbReference type="InterPro" id="IPR041228">
    <property type="entry name" value="Dynein_C"/>
</dbReference>
<dbReference type="Pfam" id="PF03028">
    <property type="entry name" value="Dynein_heavy"/>
    <property type="match status" value="1"/>
</dbReference>
<reference evidence="4" key="1">
    <citation type="journal article" date="2022" name="bioRxiv">
        <title>Sequencing and chromosome-scale assembly of the giantPleurodeles waltlgenome.</title>
        <authorList>
            <person name="Brown T."/>
            <person name="Elewa A."/>
            <person name="Iarovenko S."/>
            <person name="Subramanian E."/>
            <person name="Araus A.J."/>
            <person name="Petzold A."/>
            <person name="Susuki M."/>
            <person name="Suzuki K.-i.T."/>
            <person name="Hayashi T."/>
            <person name="Toyoda A."/>
            <person name="Oliveira C."/>
            <person name="Osipova E."/>
            <person name="Leigh N.D."/>
            <person name="Simon A."/>
            <person name="Yun M.H."/>
        </authorList>
    </citation>
    <scope>NUCLEOTIDE SEQUENCE</scope>
    <source>
        <strain evidence="4">20211129_DDA</strain>
        <tissue evidence="4">Liver</tissue>
    </source>
</reference>
<dbReference type="GO" id="GO:0008569">
    <property type="term" value="F:minus-end-directed microtubule motor activity"/>
    <property type="evidence" value="ECO:0007669"/>
    <property type="project" value="InterPro"/>
</dbReference>
<dbReference type="FunFam" id="3.40.50.300:FF:000411">
    <property type="entry name" value="dynein heavy chain 17, axonemal"/>
    <property type="match status" value="1"/>
</dbReference>
<dbReference type="InterPro" id="IPR026983">
    <property type="entry name" value="DHC"/>
</dbReference>
<dbReference type="PANTHER" id="PTHR46961">
    <property type="entry name" value="DYNEIN HEAVY CHAIN 1, AXONEMAL-LIKE PROTEIN"/>
    <property type="match status" value="1"/>
</dbReference>
<keyword evidence="5" id="KW-1185">Reference proteome</keyword>
<evidence type="ECO:0000313" key="5">
    <source>
        <dbReference type="Proteomes" id="UP001066276"/>
    </source>
</evidence>
<dbReference type="PANTHER" id="PTHR46961:SF22">
    <property type="entry name" value="DYNEIN BETA CHAIN, CILIARY"/>
    <property type="match status" value="1"/>
</dbReference>
<evidence type="ECO:0000259" key="1">
    <source>
        <dbReference type="Pfam" id="PF03028"/>
    </source>
</evidence>
<dbReference type="InterPro" id="IPR004273">
    <property type="entry name" value="Dynein_heavy_D6_P-loop"/>
</dbReference>
<evidence type="ECO:0000313" key="4">
    <source>
        <dbReference type="EMBL" id="KAJ1188167.1"/>
    </source>
</evidence>
<dbReference type="Proteomes" id="UP001066276">
    <property type="component" value="Chromosome 3_1"/>
</dbReference>
<dbReference type="InterPro" id="IPR043160">
    <property type="entry name" value="Dynein_C_barrel"/>
</dbReference>
<accession>A0AAV7UGK2</accession>
<dbReference type="GO" id="GO:0045505">
    <property type="term" value="F:dynein intermediate chain binding"/>
    <property type="evidence" value="ECO:0007669"/>
    <property type="project" value="InterPro"/>
</dbReference>
<comment type="caution">
    <text evidence="4">The sequence shown here is derived from an EMBL/GenBank/DDBJ whole genome shotgun (WGS) entry which is preliminary data.</text>
</comment>
<dbReference type="Gene3D" id="1.10.8.720">
    <property type="entry name" value="Region D6 of dynein motor"/>
    <property type="match status" value="1"/>
</dbReference>
<dbReference type="InterPro" id="IPR042219">
    <property type="entry name" value="AAA_lid_11_sf"/>
</dbReference>
<dbReference type="InterPro" id="IPR041658">
    <property type="entry name" value="AAA_lid_11"/>
</dbReference>
<dbReference type="FunFam" id="1.20.1270.280:FF:000008">
    <property type="entry name" value="Dynein axonemal heavy chain 11"/>
    <property type="match status" value="1"/>
</dbReference>
<dbReference type="InterPro" id="IPR027417">
    <property type="entry name" value="P-loop_NTPase"/>
</dbReference>
<proteinExistence type="predicted"/>
<name>A0AAV7UGK2_PLEWA</name>
<dbReference type="Gene3D" id="1.20.1270.280">
    <property type="match status" value="1"/>
</dbReference>
<dbReference type="EMBL" id="JANPWB010000005">
    <property type="protein sequence ID" value="KAJ1188167.1"/>
    <property type="molecule type" value="Genomic_DNA"/>
</dbReference>
<evidence type="ECO:0000259" key="2">
    <source>
        <dbReference type="Pfam" id="PF18198"/>
    </source>
</evidence>
<evidence type="ECO:0000259" key="3">
    <source>
        <dbReference type="Pfam" id="PF18199"/>
    </source>
</evidence>
<feature type="domain" description="Dynein heavy chain AAA lid" evidence="2">
    <location>
        <begin position="145"/>
        <end position="281"/>
    </location>
</feature>
<dbReference type="GO" id="GO:0051959">
    <property type="term" value="F:dynein light intermediate chain binding"/>
    <property type="evidence" value="ECO:0007669"/>
    <property type="project" value="InterPro"/>
</dbReference>